<reference evidence="3" key="1">
    <citation type="submission" date="2009-09" db="EMBL/GenBank/DDBJ databases">
        <title>The complete chromosome of Sebaldella termitidis ATCC 33386.</title>
        <authorList>
            <consortium name="US DOE Joint Genome Institute (JGI-PGF)"/>
            <person name="Lucas S."/>
            <person name="Copeland A."/>
            <person name="Lapidus A."/>
            <person name="Glavina del Rio T."/>
            <person name="Dalin E."/>
            <person name="Tice H."/>
            <person name="Bruce D."/>
            <person name="Goodwin L."/>
            <person name="Pitluck S."/>
            <person name="Kyrpides N."/>
            <person name="Mavromatis K."/>
            <person name="Ivanova N."/>
            <person name="Mikhailova N."/>
            <person name="Sims D."/>
            <person name="Meincke L."/>
            <person name="Brettin T."/>
            <person name="Detter J.C."/>
            <person name="Han C."/>
            <person name="Larimer F."/>
            <person name="Land M."/>
            <person name="Hauser L."/>
            <person name="Markowitz V."/>
            <person name="Cheng J.F."/>
            <person name="Hugenholtz P."/>
            <person name="Woyke T."/>
            <person name="Wu D."/>
            <person name="Eisen J.A."/>
        </authorList>
    </citation>
    <scope>NUCLEOTIDE SEQUENCE [LARGE SCALE GENOMIC DNA]</scope>
    <source>
        <strain evidence="3">ATCC 33386 / NCTC 11300</strain>
    </source>
</reference>
<dbReference type="HOGENOM" id="CLU_1204109_0_0_0"/>
<keyword evidence="3" id="KW-1185">Reference proteome</keyword>
<dbReference type="eggNOG" id="COG3561">
    <property type="taxonomic scope" value="Bacteria"/>
</dbReference>
<protein>
    <submittedName>
        <fullName evidence="2">AntA/AntB antirepressor domain protein</fullName>
    </submittedName>
</protein>
<sequence length="230" mass="27452">MKELIRVVVSNNVSIVSSRDLYEFLEIKERFSRWFSRMLDFGYKNGKDYTPYLIVHPQNNQKIKDYWLTLDMGKELCMLARSPRGREARQYFIDRDNELRKLEKANIYKENTEWLITRKQGKLVRRNETDCLAEFIIYAREQGSKTPEKYYINFSKLVNKQVGIGKDMRDKVSITTLNHIANLENLIINTVKENMLSKVYYKDIYQICKGKCEQYKDLLQLEKIECKLIS</sequence>
<dbReference type="Proteomes" id="UP000000845">
    <property type="component" value="Chromosome"/>
</dbReference>
<feature type="domain" description="AntA/AntB antirepressor" evidence="1">
    <location>
        <begin position="16"/>
        <end position="82"/>
    </location>
</feature>
<dbReference type="InterPro" id="IPR013557">
    <property type="entry name" value="AntA/B_antirep"/>
</dbReference>
<reference evidence="2 3" key="2">
    <citation type="journal article" date="2010" name="Stand. Genomic Sci.">
        <title>Complete genome sequence of Sebaldella termitidis type strain (NCTC 11300).</title>
        <authorList>
            <person name="Harmon-Smith M."/>
            <person name="Celia L."/>
            <person name="Chertkov O."/>
            <person name="Lapidus A."/>
            <person name="Copeland A."/>
            <person name="Glavina Del Rio T."/>
            <person name="Nolan M."/>
            <person name="Lucas S."/>
            <person name="Tice H."/>
            <person name="Cheng J.F."/>
            <person name="Han C."/>
            <person name="Detter J.C."/>
            <person name="Bruce D."/>
            <person name="Goodwin L."/>
            <person name="Pitluck S."/>
            <person name="Pati A."/>
            <person name="Liolios K."/>
            <person name="Ivanova N."/>
            <person name="Mavromatis K."/>
            <person name="Mikhailova N."/>
            <person name="Chen A."/>
            <person name="Palaniappan K."/>
            <person name="Land M."/>
            <person name="Hauser L."/>
            <person name="Chang Y.J."/>
            <person name="Jeffries C.D."/>
            <person name="Brettin T."/>
            <person name="Goker M."/>
            <person name="Beck B."/>
            <person name="Bristow J."/>
            <person name="Eisen J.A."/>
            <person name="Markowitz V."/>
            <person name="Hugenholtz P."/>
            <person name="Kyrpides N.C."/>
            <person name="Klenk H.P."/>
            <person name="Chen F."/>
        </authorList>
    </citation>
    <scope>NUCLEOTIDE SEQUENCE [LARGE SCALE GENOMIC DNA]</scope>
    <source>
        <strain evidence="3">ATCC 33386 / NCTC 11300</strain>
    </source>
</reference>
<dbReference type="EMBL" id="CP001739">
    <property type="protein sequence ID" value="ACZ07723.1"/>
    <property type="molecule type" value="Genomic_DNA"/>
</dbReference>
<dbReference type="AlphaFoldDB" id="D1AR35"/>
<evidence type="ECO:0000313" key="3">
    <source>
        <dbReference type="Proteomes" id="UP000000845"/>
    </source>
</evidence>
<organism evidence="2 3">
    <name type="scientific">Sebaldella termitidis (strain ATCC 33386 / NCTC 11300)</name>
    <dbReference type="NCBI Taxonomy" id="526218"/>
    <lineage>
        <taxon>Bacteria</taxon>
        <taxon>Fusobacteriati</taxon>
        <taxon>Fusobacteriota</taxon>
        <taxon>Fusobacteriia</taxon>
        <taxon>Fusobacteriales</taxon>
        <taxon>Leptotrichiaceae</taxon>
        <taxon>Sebaldella</taxon>
    </lineage>
</organism>
<gene>
    <name evidence="2" type="ordered locus">Sterm_0851</name>
</gene>
<dbReference type="STRING" id="526218.Sterm_0851"/>
<accession>D1AR35</accession>
<evidence type="ECO:0000259" key="1">
    <source>
        <dbReference type="Pfam" id="PF08346"/>
    </source>
</evidence>
<proteinExistence type="predicted"/>
<name>D1AR35_SEBTE</name>
<evidence type="ECO:0000313" key="2">
    <source>
        <dbReference type="EMBL" id="ACZ07723.1"/>
    </source>
</evidence>
<dbReference type="Pfam" id="PF08346">
    <property type="entry name" value="AntA"/>
    <property type="match status" value="1"/>
</dbReference>
<dbReference type="KEGG" id="str:Sterm_0851"/>
<dbReference type="RefSeq" id="WP_012860319.1">
    <property type="nucleotide sequence ID" value="NC_013517.1"/>
</dbReference>